<gene>
    <name evidence="1" type="ORF">N1032_26135</name>
</gene>
<feature type="non-terminal residue" evidence="1">
    <location>
        <position position="1"/>
    </location>
</feature>
<proteinExistence type="predicted"/>
<keyword evidence="2" id="KW-1185">Reference proteome</keyword>
<accession>A0ABT2HBA4</accession>
<dbReference type="EMBL" id="JANLCJ010000507">
    <property type="protein sequence ID" value="MCS5737212.1"/>
    <property type="molecule type" value="Genomic_DNA"/>
</dbReference>
<evidence type="ECO:0008006" key="3">
    <source>
        <dbReference type="Google" id="ProtNLM"/>
    </source>
</evidence>
<organism evidence="1 2">
    <name type="scientific">Herbiconiux daphne</name>
    <dbReference type="NCBI Taxonomy" id="2970914"/>
    <lineage>
        <taxon>Bacteria</taxon>
        <taxon>Bacillati</taxon>
        <taxon>Actinomycetota</taxon>
        <taxon>Actinomycetes</taxon>
        <taxon>Micrococcales</taxon>
        <taxon>Microbacteriaceae</taxon>
        <taxon>Herbiconiux</taxon>
    </lineage>
</organism>
<evidence type="ECO:0000313" key="2">
    <source>
        <dbReference type="Proteomes" id="UP001165586"/>
    </source>
</evidence>
<reference evidence="1" key="1">
    <citation type="submission" date="2022-08" db="EMBL/GenBank/DDBJ databases">
        <authorList>
            <person name="Deng Y."/>
            <person name="Han X.-F."/>
            <person name="Zhang Y.-Q."/>
        </authorList>
    </citation>
    <scope>NUCLEOTIDE SEQUENCE</scope>
    <source>
        <strain evidence="1">CPCC 203386</strain>
    </source>
</reference>
<evidence type="ECO:0000313" key="1">
    <source>
        <dbReference type="EMBL" id="MCS5737212.1"/>
    </source>
</evidence>
<comment type="caution">
    <text evidence="1">The sequence shown here is derived from an EMBL/GenBank/DDBJ whole genome shotgun (WGS) entry which is preliminary data.</text>
</comment>
<dbReference type="RefSeq" id="WP_259543549.1">
    <property type="nucleotide sequence ID" value="NZ_JANLCJ010000507.1"/>
</dbReference>
<protein>
    <recommendedName>
        <fullName evidence="3">DUF222 domain-containing protein</fullName>
    </recommendedName>
</protein>
<dbReference type="Proteomes" id="UP001165586">
    <property type="component" value="Unassembled WGS sequence"/>
</dbReference>
<sequence length="209" mass="22932">SFIDDEGNQLGDAEIKSILGDMWETITTDGRAKKEYNEAAAQLEGPLGARSVMQRAASFSRQIHFKDAAAHEAYHAKYSELKPAGLLIQHLQRTAEDLAVVERFGPDAKQNIAKLIDVAHTLDDTHADTIGADKTRGKRTVAGVNPEQLTEALLGHEDDFRSAVVDAARWFTSMHSATKLTRTAVRAVPQDLNTIINYSMELGHASRLP</sequence>
<feature type="non-terminal residue" evidence="1">
    <location>
        <position position="209"/>
    </location>
</feature>
<name>A0ABT2HBA4_9MICO</name>